<protein>
    <submittedName>
        <fullName evidence="1">Uncharacterized protein</fullName>
    </submittedName>
</protein>
<dbReference type="Proteomes" id="UP001162501">
    <property type="component" value="Chromosome 31"/>
</dbReference>
<reference evidence="1" key="1">
    <citation type="submission" date="2023-05" db="EMBL/GenBank/DDBJ databases">
        <authorList>
            <consortium name="ELIXIR-Norway"/>
        </authorList>
    </citation>
    <scope>NUCLEOTIDE SEQUENCE</scope>
</reference>
<name>A0AC59ZNF8_RANTA</name>
<evidence type="ECO:0000313" key="2">
    <source>
        <dbReference type="Proteomes" id="UP001162501"/>
    </source>
</evidence>
<reference evidence="1" key="2">
    <citation type="submission" date="2025-03" db="EMBL/GenBank/DDBJ databases">
        <authorList>
            <consortium name="ELIXIR-Norway"/>
            <consortium name="Elixir Norway"/>
        </authorList>
    </citation>
    <scope>NUCLEOTIDE SEQUENCE</scope>
</reference>
<evidence type="ECO:0000313" key="1">
    <source>
        <dbReference type="EMBL" id="CAN0473851.1"/>
    </source>
</evidence>
<dbReference type="EMBL" id="OX596115">
    <property type="protein sequence ID" value="CAN0473851.1"/>
    <property type="molecule type" value="Genomic_DNA"/>
</dbReference>
<organism evidence="1 2">
    <name type="scientific">Rangifer tarandus platyrhynchus</name>
    <name type="common">Svalbard reindeer</name>
    <dbReference type="NCBI Taxonomy" id="3082113"/>
    <lineage>
        <taxon>Eukaryota</taxon>
        <taxon>Metazoa</taxon>
        <taxon>Chordata</taxon>
        <taxon>Craniata</taxon>
        <taxon>Vertebrata</taxon>
        <taxon>Euteleostomi</taxon>
        <taxon>Mammalia</taxon>
        <taxon>Eutheria</taxon>
        <taxon>Laurasiatheria</taxon>
        <taxon>Artiodactyla</taxon>
        <taxon>Ruminantia</taxon>
        <taxon>Pecora</taxon>
        <taxon>Cervidae</taxon>
        <taxon>Odocoileinae</taxon>
        <taxon>Rangifer</taxon>
    </lineage>
</organism>
<sequence>MVRAIRSSLWHRARGFGDAVPSLGLGQAQPLSIGALHSLTDLASEAPPAAPTTTEQHEHVRDTSHRYSVRPADRPGEGETDVPASETQPASVQPHKPKTAGPGPGALWPASLW</sequence>
<accession>A0AC59ZNF8</accession>
<gene>
    <name evidence="1" type="ORF">MRATA1EN22A_LOCUS20682</name>
</gene>
<proteinExistence type="predicted"/>